<protein>
    <submittedName>
        <fullName evidence="2">Uncharacterized protein</fullName>
    </submittedName>
</protein>
<feature type="transmembrane region" description="Helical" evidence="1">
    <location>
        <begin position="12"/>
        <end position="32"/>
    </location>
</feature>
<keyword evidence="1" id="KW-0472">Membrane</keyword>
<gene>
    <name evidence="2" type="ORF">METZ01_LOCUS318994</name>
</gene>
<reference evidence="2" key="1">
    <citation type="submission" date="2018-05" db="EMBL/GenBank/DDBJ databases">
        <authorList>
            <person name="Lanie J.A."/>
            <person name="Ng W.-L."/>
            <person name="Kazmierczak K.M."/>
            <person name="Andrzejewski T.M."/>
            <person name="Davidsen T.M."/>
            <person name="Wayne K.J."/>
            <person name="Tettelin H."/>
            <person name="Glass J.I."/>
            <person name="Rusch D."/>
            <person name="Podicherti R."/>
            <person name="Tsui H.-C.T."/>
            <person name="Winkler M.E."/>
        </authorList>
    </citation>
    <scope>NUCLEOTIDE SEQUENCE</scope>
</reference>
<dbReference type="AlphaFoldDB" id="A0A382NZT3"/>
<feature type="non-terminal residue" evidence="2">
    <location>
        <position position="39"/>
    </location>
</feature>
<evidence type="ECO:0000313" key="2">
    <source>
        <dbReference type="EMBL" id="SVC66140.1"/>
    </source>
</evidence>
<accession>A0A382NZT3</accession>
<evidence type="ECO:0000256" key="1">
    <source>
        <dbReference type="SAM" id="Phobius"/>
    </source>
</evidence>
<dbReference type="EMBL" id="UINC01103620">
    <property type="protein sequence ID" value="SVC66140.1"/>
    <property type="molecule type" value="Genomic_DNA"/>
</dbReference>
<organism evidence="2">
    <name type="scientific">marine metagenome</name>
    <dbReference type="NCBI Taxonomy" id="408172"/>
    <lineage>
        <taxon>unclassified sequences</taxon>
        <taxon>metagenomes</taxon>
        <taxon>ecological metagenomes</taxon>
    </lineage>
</organism>
<proteinExistence type="predicted"/>
<keyword evidence="1" id="KW-0812">Transmembrane</keyword>
<sequence length="39" mass="4485">MARKKAVKLVRYVVFQLCRTNLLVNVVGPINLQLTLMLK</sequence>
<keyword evidence="1" id="KW-1133">Transmembrane helix</keyword>
<name>A0A382NZT3_9ZZZZ</name>